<gene>
    <name evidence="1" type="ORF">NAPIS_ORF01497</name>
</gene>
<organism evidence="1 2">
    <name type="scientific">Vairimorpha apis BRL 01</name>
    <dbReference type="NCBI Taxonomy" id="1037528"/>
    <lineage>
        <taxon>Eukaryota</taxon>
        <taxon>Fungi</taxon>
        <taxon>Fungi incertae sedis</taxon>
        <taxon>Microsporidia</taxon>
        <taxon>Nosematidae</taxon>
        <taxon>Vairimorpha</taxon>
    </lineage>
</organism>
<keyword evidence="1" id="KW-0808">Transferase</keyword>
<evidence type="ECO:0000313" key="2">
    <source>
        <dbReference type="Proteomes" id="UP000053780"/>
    </source>
</evidence>
<dbReference type="Proteomes" id="UP000053780">
    <property type="component" value="Unassembled WGS sequence"/>
</dbReference>
<dbReference type="GO" id="GO:0003964">
    <property type="term" value="F:RNA-directed DNA polymerase activity"/>
    <property type="evidence" value="ECO:0007669"/>
    <property type="project" value="UniProtKB-KW"/>
</dbReference>
<dbReference type="OrthoDB" id="2192644at2759"/>
<name>T0L8X3_9MICR</name>
<sequence length="167" mass="19897">MENDLAEIKVDTRLKTDIKFANNRPDIFIYDKIKREIILIEVCITSQDNLQQVELEKVKKYELLCNELKMLYKAYKTKSIPYVITWDGVVTKYHKKYLQQLQISPNIEAYIQSRVLKKTLEIISFEQRRSIDDGLDKEDIIMCAIENLTNKYNPKHNETQFKYINKV</sequence>
<dbReference type="HOGENOM" id="CLU_108130_2_1_1"/>
<keyword evidence="1" id="KW-0548">Nucleotidyltransferase</keyword>
<protein>
    <submittedName>
        <fullName evidence="1">Reverse transcriptase</fullName>
    </submittedName>
</protein>
<keyword evidence="2" id="KW-1185">Reference proteome</keyword>
<proteinExistence type="predicted"/>
<dbReference type="AlphaFoldDB" id="T0L8X3"/>
<reference evidence="1 2" key="1">
    <citation type="journal article" date="2013" name="BMC Genomics">
        <title>Genome sequencing and comparative genomics of honey bee microsporidia, Nosema apis reveal novel insights into host-parasite interactions.</title>
        <authorList>
            <person name="Chen Yp."/>
            <person name="Pettis J.S."/>
            <person name="Zhao Y."/>
            <person name="Liu X."/>
            <person name="Tallon L.J."/>
            <person name="Sadzewicz L.D."/>
            <person name="Li R."/>
            <person name="Zheng H."/>
            <person name="Huang S."/>
            <person name="Zhang X."/>
            <person name="Hamilton M.C."/>
            <person name="Pernal S.F."/>
            <person name="Melathopoulos A.P."/>
            <person name="Yan X."/>
            <person name="Evans J.D."/>
        </authorList>
    </citation>
    <scope>NUCLEOTIDE SEQUENCE [LARGE SCALE GENOMIC DNA]</scope>
    <source>
        <strain evidence="1 2">BRL 01</strain>
    </source>
</reference>
<accession>T0L8X3</accession>
<keyword evidence="1" id="KW-0695">RNA-directed DNA polymerase</keyword>
<evidence type="ECO:0000313" key="1">
    <source>
        <dbReference type="EMBL" id="EQB60934.1"/>
    </source>
</evidence>
<dbReference type="VEuPathDB" id="MicrosporidiaDB:NAPIS_ORF01497"/>
<dbReference type="EMBL" id="KE647203">
    <property type="protein sequence ID" value="EQB60934.1"/>
    <property type="molecule type" value="Genomic_DNA"/>
</dbReference>